<dbReference type="Proteomes" id="UP001412067">
    <property type="component" value="Unassembled WGS sequence"/>
</dbReference>
<name>A0ABR2LTQ2_9ASPA</name>
<evidence type="ECO:0008006" key="3">
    <source>
        <dbReference type="Google" id="ProtNLM"/>
    </source>
</evidence>
<reference evidence="1 2" key="1">
    <citation type="journal article" date="2022" name="Nat. Plants">
        <title>Genomes of leafy and leafless Platanthera orchids illuminate the evolution of mycoheterotrophy.</title>
        <authorList>
            <person name="Li M.H."/>
            <person name="Liu K.W."/>
            <person name="Li Z."/>
            <person name="Lu H.C."/>
            <person name="Ye Q.L."/>
            <person name="Zhang D."/>
            <person name="Wang J.Y."/>
            <person name="Li Y.F."/>
            <person name="Zhong Z.M."/>
            <person name="Liu X."/>
            <person name="Yu X."/>
            <person name="Liu D.K."/>
            <person name="Tu X.D."/>
            <person name="Liu B."/>
            <person name="Hao Y."/>
            <person name="Liao X.Y."/>
            <person name="Jiang Y.T."/>
            <person name="Sun W.H."/>
            <person name="Chen J."/>
            <person name="Chen Y.Q."/>
            <person name="Ai Y."/>
            <person name="Zhai J.W."/>
            <person name="Wu S.S."/>
            <person name="Zhou Z."/>
            <person name="Hsiao Y.Y."/>
            <person name="Wu W.L."/>
            <person name="Chen Y.Y."/>
            <person name="Lin Y.F."/>
            <person name="Hsu J.L."/>
            <person name="Li C.Y."/>
            <person name="Wang Z.W."/>
            <person name="Zhao X."/>
            <person name="Zhong W.Y."/>
            <person name="Ma X.K."/>
            <person name="Ma L."/>
            <person name="Huang J."/>
            <person name="Chen G.Z."/>
            <person name="Huang M.Z."/>
            <person name="Huang L."/>
            <person name="Peng D.H."/>
            <person name="Luo Y.B."/>
            <person name="Zou S.Q."/>
            <person name="Chen S.P."/>
            <person name="Lan S."/>
            <person name="Tsai W.C."/>
            <person name="Van de Peer Y."/>
            <person name="Liu Z.J."/>
        </authorList>
    </citation>
    <scope>NUCLEOTIDE SEQUENCE [LARGE SCALE GENOMIC DNA]</scope>
    <source>
        <strain evidence="1">Lor288</strain>
    </source>
</reference>
<comment type="caution">
    <text evidence="1">The sequence shown here is derived from an EMBL/GenBank/DDBJ whole genome shotgun (WGS) entry which is preliminary data.</text>
</comment>
<protein>
    <recommendedName>
        <fullName evidence="3">Secreted protein</fullName>
    </recommendedName>
</protein>
<dbReference type="EMBL" id="JBBWWR010000015">
    <property type="protein sequence ID" value="KAK8950280.1"/>
    <property type="molecule type" value="Genomic_DNA"/>
</dbReference>
<gene>
    <name evidence="1" type="ORF">KSP40_PGU007743</name>
</gene>
<proteinExistence type="predicted"/>
<sequence length="52" mass="5632">MAKLLQLMAAIAASSFVGVIVRPPTTPGLLCRISFAWMRTSSAATLQRTHRC</sequence>
<keyword evidence="2" id="KW-1185">Reference proteome</keyword>
<evidence type="ECO:0000313" key="2">
    <source>
        <dbReference type="Proteomes" id="UP001412067"/>
    </source>
</evidence>
<evidence type="ECO:0000313" key="1">
    <source>
        <dbReference type="EMBL" id="KAK8950280.1"/>
    </source>
</evidence>
<accession>A0ABR2LTQ2</accession>
<organism evidence="1 2">
    <name type="scientific">Platanthera guangdongensis</name>
    <dbReference type="NCBI Taxonomy" id="2320717"/>
    <lineage>
        <taxon>Eukaryota</taxon>
        <taxon>Viridiplantae</taxon>
        <taxon>Streptophyta</taxon>
        <taxon>Embryophyta</taxon>
        <taxon>Tracheophyta</taxon>
        <taxon>Spermatophyta</taxon>
        <taxon>Magnoliopsida</taxon>
        <taxon>Liliopsida</taxon>
        <taxon>Asparagales</taxon>
        <taxon>Orchidaceae</taxon>
        <taxon>Orchidoideae</taxon>
        <taxon>Orchideae</taxon>
        <taxon>Orchidinae</taxon>
        <taxon>Platanthera</taxon>
    </lineage>
</organism>